<keyword evidence="2" id="KW-1133">Transmembrane helix</keyword>
<keyword evidence="2" id="KW-0472">Membrane</keyword>
<evidence type="ECO:0000313" key="3">
    <source>
        <dbReference type="EMBL" id="KHN72012.1"/>
    </source>
</evidence>
<reference evidence="3 4" key="1">
    <citation type="submission" date="2014-11" db="EMBL/GenBank/DDBJ databases">
        <title>Genetic blueprint of the zoonotic pathogen Toxocara canis.</title>
        <authorList>
            <person name="Zhu X.-Q."/>
            <person name="Korhonen P.K."/>
            <person name="Cai H."/>
            <person name="Young N.D."/>
            <person name="Nejsum P."/>
            <person name="von Samson-Himmelstjerna G."/>
            <person name="Boag P.R."/>
            <person name="Tan P."/>
            <person name="Li Q."/>
            <person name="Min J."/>
            <person name="Yang Y."/>
            <person name="Wang X."/>
            <person name="Fang X."/>
            <person name="Hall R.S."/>
            <person name="Hofmann A."/>
            <person name="Sternberg P.W."/>
            <person name="Jex A.R."/>
            <person name="Gasser R.B."/>
        </authorList>
    </citation>
    <scope>NUCLEOTIDE SEQUENCE [LARGE SCALE GENOMIC DNA]</scope>
    <source>
        <strain evidence="3">PN_DK_2014</strain>
    </source>
</reference>
<accession>A0A0B2US91</accession>
<dbReference type="EMBL" id="JPKZ01004119">
    <property type="protein sequence ID" value="KHN72012.1"/>
    <property type="molecule type" value="Genomic_DNA"/>
</dbReference>
<protein>
    <submittedName>
        <fullName evidence="3">Uncharacterized protein F59B10.3</fullName>
    </submittedName>
</protein>
<gene>
    <name evidence="3" type="primary">F59B10.3</name>
    <name evidence="3" type="ORF">Tcan_15960</name>
</gene>
<proteinExistence type="predicted"/>
<keyword evidence="2" id="KW-0812">Transmembrane</keyword>
<evidence type="ECO:0000256" key="2">
    <source>
        <dbReference type="SAM" id="Phobius"/>
    </source>
</evidence>
<sequence>MAFRWTNLPYSEQEQLYMAQTTAAAVSASTPSEIKRNIGALIRQEMAESDQVLCYYENLAGDSPIPYLCELGCCSHGCCGVVEVSQSSIYGWAIALLVVFIFAILCATIAMLALYLVNRRKDAHLRNRFTPSSVDGSTIVSQVSGVTSHSHHDGQPYSQPYRGNNRGIY</sequence>
<feature type="region of interest" description="Disordered" evidence="1">
    <location>
        <begin position="146"/>
        <end position="169"/>
    </location>
</feature>
<name>A0A0B2US91_TOXCA</name>
<dbReference type="Proteomes" id="UP000031036">
    <property type="component" value="Unassembled WGS sequence"/>
</dbReference>
<feature type="transmembrane region" description="Helical" evidence="2">
    <location>
        <begin position="89"/>
        <end position="117"/>
    </location>
</feature>
<dbReference type="OrthoDB" id="5844701at2759"/>
<dbReference type="AlphaFoldDB" id="A0A0B2US91"/>
<evidence type="ECO:0000313" key="4">
    <source>
        <dbReference type="Proteomes" id="UP000031036"/>
    </source>
</evidence>
<dbReference type="OMA" id="TICFYRY"/>
<comment type="caution">
    <text evidence="3">The sequence shown here is derived from an EMBL/GenBank/DDBJ whole genome shotgun (WGS) entry which is preliminary data.</text>
</comment>
<evidence type="ECO:0000256" key="1">
    <source>
        <dbReference type="SAM" id="MobiDB-lite"/>
    </source>
</evidence>
<organism evidence="3 4">
    <name type="scientific">Toxocara canis</name>
    <name type="common">Canine roundworm</name>
    <dbReference type="NCBI Taxonomy" id="6265"/>
    <lineage>
        <taxon>Eukaryota</taxon>
        <taxon>Metazoa</taxon>
        <taxon>Ecdysozoa</taxon>
        <taxon>Nematoda</taxon>
        <taxon>Chromadorea</taxon>
        <taxon>Rhabditida</taxon>
        <taxon>Spirurina</taxon>
        <taxon>Ascaridomorpha</taxon>
        <taxon>Ascaridoidea</taxon>
        <taxon>Toxocaridae</taxon>
        <taxon>Toxocara</taxon>
    </lineage>
</organism>
<keyword evidence="4" id="KW-1185">Reference proteome</keyword>